<accession>A0AAE3K8H2</accession>
<feature type="transmembrane region" description="Helical" evidence="1">
    <location>
        <begin position="232"/>
        <end position="255"/>
    </location>
</feature>
<dbReference type="Proteomes" id="UP001203207">
    <property type="component" value="Unassembled WGS sequence"/>
</dbReference>
<sequence length="270" mass="29125">MVSLPFERADRILIGAAVLVGLCLFAAVLAPHPFFAGPYVDGDAGEYTHFAVSEDDSRFAETVELYDLDPDDSIDISELTPAGAAVFLQTINASEGDDGWSQYELQVCEPWLLTCDTTRDAPTDFTYGVGSASEIFTFVTYDERTYILQTGLLPGSESVASGPSIGETTELVWLFGILPYVVFMLAGTALSVTVGNREWGSILVVGGTILFIVGLVLPYVELYTSLSVAELGGWLPVTAVTAALFSLAVTVYLTVRYAETTVSAQRRQRQ</sequence>
<organism evidence="2 3">
    <name type="scientific">Natronocalculus amylovorans</name>
    <dbReference type="NCBI Taxonomy" id="2917812"/>
    <lineage>
        <taxon>Archaea</taxon>
        <taxon>Methanobacteriati</taxon>
        <taxon>Methanobacteriota</taxon>
        <taxon>Stenosarchaea group</taxon>
        <taxon>Halobacteria</taxon>
        <taxon>Halobacteriales</taxon>
        <taxon>Haloferacaceae</taxon>
        <taxon>Natronocalculus</taxon>
    </lineage>
</organism>
<dbReference type="PROSITE" id="PS00018">
    <property type="entry name" value="EF_HAND_1"/>
    <property type="match status" value="1"/>
</dbReference>
<comment type="caution">
    <text evidence="2">The sequence shown here is derived from an EMBL/GenBank/DDBJ whole genome shotgun (WGS) entry which is preliminary data.</text>
</comment>
<keyword evidence="1" id="KW-0812">Transmembrane</keyword>
<feature type="transmembrane region" description="Helical" evidence="1">
    <location>
        <begin position="171"/>
        <end position="192"/>
    </location>
</feature>
<keyword evidence="3" id="KW-1185">Reference proteome</keyword>
<reference evidence="2" key="1">
    <citation type="journal article" date="2022" name="Syst. Appl. Microbiol.">
        <title>Natronocalculus amylovorans gen. nov., sp. nov., and Natranaeroarchaeum aerophilus sp. nov., dominant culturable amylolytic natronoarchaea from hypersaline soda lakes in southwestern Siberia.</title>
        <authorList>
            <person name="Sorokin D.Y."/>
            <person name="Elcheninov A.G."/>
            <person name="Khizhniak T.V."/>
            <person name="Koenen M."/>
            <person name="Bale N.J."/>
            <person name="Damste J.S.S."/>
            <person name="Kublanov I.V."/>
        </authorList>
    </citation>
    <scope>NUCLEOTIDE SEQUENCE</scope>
    <source>
        <strain evidence="2">AArc-St2</strain>
    </source>
</reference>
<feature type="transmembrane region" description="Helical" evidence="1">
    <location>
        <begin position="12"/>
        <end position="30"/>
    </location>
</feature>
<reference evidence="2" key="2">
    <citation type="submission" date="2022-02" db="EMBL/GenBank/DDBJ databases">
        <authorList>
            <person name="Elcheninov A.G."/>
            <person name="Sorokin D.Y."/>
            <person name="Kublanov I.V."/>
        </authorList>
    </citation>
    <scope>NUCLEOTIDE SEQUENCE</scope>
    <source>
        <strain evidence="2">AArc-St2</strain>
    </source>
</reference>
<gene>
    <name evidence="2" type="ORF">AArcSt2_08775</name>
</gene>
<evidence type="ECO:0000256" key="1">
    <source>
        <dbReference type="SAM" id="Phobius"/>
    </source>
</evidence>
<keyword evidence="1" id="KW-0472">Membrane</keyword>
<feature type="transmembrane region" description="Helical" evidence="1">
    <location>
        <begin position="199"/>
        <end position="220"/>
    </location>
</feature>
<dbReference type="RefSeq" id="WP_250584002.1">
    <property type="nucleotide sequence ID" value="NZ_JAKRVX010000003.1"/>
</dbReference>
<evidence type="ECO:0000313" key="3">
    <source>
        <dbReference type="Proteomes" id="UP001203207"/>
    </source>
</evidence>
<evidence type="ECO:0000313" key="2">
    <source>
        <dbReference type="EMBL" id="MCL9817033.1"/>
    </source>
</evidence>
<dbReference type="AlphaFoldDB" id="A0AAE3K8H2"/>
<proteinExistence type="predicted"/>
<name>A0AAE3K8H2_9EURY</name>
<dbReference type="EMBL" id="JAKRVX010000003">
    <property type="protein sequence ID" value="MCL9817033.1"/>
    <property type="molecule type" value="Genomic_DNA"/>
</dbReference>
<protein>
    <submittedName>
        <fullName evidence="2">Uncharacterized protein</fullName>
    </submittedName>
</protein>
<dbReference type="InterPro" id="IPR018247">
    <property type="entry name" value="EF_Hand_1_Ca_BS"/>
</dbReference>
<keyword evidence="1" id="KW-1133">Transmembrane helix</keyword>